<keyword evidence="2" id="KW-0732">Signal</keyword>
<evidence type="ECO:0000256" key="1">
    <source>
        <dbReference type="SAM" id="MobiDB-lite"/>
    </source>
</evidence>
<evidence type="ECO:0000313" key="4">
    <source>
        <dbReference type="Proteomes" id="UP000325372"/>
    </source>
</evidence>
<protein>
    <recommendedName>
        <fullName evidence="5">Lipoprotein</fullName>
    </recommendedName>
</protein>
<accession>A0A5N0TD51</accession>
<reference evidence="3 4" key="1">
    <citation type="submission" date="2019-09" db="EMBL/GenBank/DDBJ databases">
        <title>Wenzhouxiangella sp. Genome sequencing and assembly.</title>
        <authorList>
            <person name="Zhang R."/>
        </authorList>
    </citation>
    <scope>NUCLEOTIDE SEQUENCE [LARGE SCALE GENOMIC DNA]</scope>
    <source>
        <strain evidence="3 4">W260</strain>
    </source>
</reference>
<feature type="signal peptide" evidence="2">
    <location>
        <begin position="1"/>
        <end position="20"/>
    </location>
</feature>
<comment type="caution">
    <text evidence="3">The sequence shown here is derived from an EMBL/GenBank/DDBJ whole genome shotgun (WGS) entry which is preliminary data.</text>
</comment>
<dbReference type="EMBL" id="VYXP01000003">
    <property type="protein sequence ID" value="KAA9132681.1"/>
    <property type="molecule type" value="Genomic_DNA"/>
</dbReference>
<evidence type="ECO:0000256" key="2">
    <source>
        <dbReference type="SAM" id="SignalP"/>
    </source>
</evidence>
<feature type="chain" id="PRO_5024274322" description="Lipoprotein" evidence="2">
    <location>
        <begin position="21"/>
        <end position="100"/>
    </location>
</feature>
<keyword evidence="4" id="KW-1185">Reference proteome</keyword>
<dbReference type="Proteomes" id="UP000325372">
    <property type="component" value="Unassembled WGS sequence"/>
</dbReference>
<proteinExistence type="predicted"/>
<dbReference type="RefSeq" id="WP_150863400.1">
    <property type="nucleotide sequence ID" value="NZ_VYXP01000003.1"/>
</dbReference>
<organism evidence="3 4">
    <name type="scientific">Marinihelvus fidelis</name>
    <dbReference type="NCBI Taxonomy" id="2613842"/>
    <lineage>
        <taxon>Bacteria</taxon>
        <taxon>Pseudomonadati</taxon>
        <taxon>Pseudomonadota</taxon>
        <taxon>Gammaproteobacteria</taxon>
        <taxon>Chromatiales</taxon>
        <taxon>Wenzhouxiangellaceae</taxon>
        <taxon>Marinihelvus</taxon>
    </lineage>
</organism>
<gene>
    <name evidence="3" type="ORF">F3N42_05560</name>
</gene>
<evidence type="ECO:0008006" key="5">
    <source>
        <dbReference type="Google" id="ProtNLM"/>
    </source>
</evidence>
<dbReference type="AlphaFoldDB" id="A0A5N0TD51"/>
<name>A0A5N0TD51_9GAMM</name>
<dbReference type="PROSITE" id="PS51257">
    <property type="entry name" value="PROKAR_LIPOPROTEIN"/>
    <property type="match status" value="1"/>
</dbReference>
<evidence type="ECO:0000313" key="3">
    <source>
        <dbReference type="EMBL" id="KAA9132681.1"/>
    </source>
</evidence>
<sequence>MKITGFRGAGLLAVATAALAISACSTLDFGPEPGSAAYEQTWCEDAASRAPVNGSAMNPPTPGSSAPPDNAQFSDPGNRAECTHAAARRAELAGVKGEQP</sequence>
<feature type="region of interest" description="Disordered" evidence="1">
    <location>
        <begin position="49"/>
        <end position="81"/>
    </location>
</feature>